<evidence type="ECO:0000256" key="1">
    <source>
        <dbReference type="ARBA" id="ARBA00004123"/>
    </source>
</evidence>
<dbReference type="SUPFAM" id="SSF46689">
    <property type="entry name" value="Homeodomain-like"/>
    <property type="match status" value="1"/>
</dbReference>
<dbReference type="Gene3D" id="1.10.10.60">
    <property type="entry name" value="Homeodomain-like"/>
    <property type="match status" value="1"/>
</dbReference>
<dbReference type="InterPro" id="IPR009057">
    <property type="entry name" value="Homeodomain-like_sf"/>
</dbReference>
<accession>A0A6V7W9W2</accession>
<comment type="caution">
    <text evidence="3">The sequence shown here is derived from an EMBL/GenBank/DDBJ whole genome shotgun (WGS) entry which is preliminary data.</text>
</comment>
<feature type="domain" description="Brinker DNA-binding" evidence="2">
    <location>
        <begin position="45"/>
        <end position="90"/>
    </location>
</feature>
<proteinExistence type="predicted"/>
<dbReference type="Proteomes" id="UP000580250">
    <property type="component" value="Unassembled WGS sequence"/>
</dbReference>
<dbReference type="AlphaFoldDB" id="A0A6V7W9W2"/>
<dbReference type="InterPro" id="IPR018586">
    <property type="entry name" value="Brinker_DNA-bd"/>
</dbReference>
<gene>
    <name evidence="3" type="ORF">MENT_LOCUS35829</name>
</gene>
<dbReference type="Pfam" id="PF09607">
    <property type="entry name" value="BrkDBD"/>
    <property type="match status" value="1"/>
</dbReference>
<reference evidence="3 4" key="1">
    <citation type="submission" date="2020-08" db="EMBL/GenBank/DDBJ databases">
        <authorList>
            <person name="Koutsovoulos G."/>
            <person name="Danchin GJ E."/>
        </authorList>
    </citation>
    <scope>NUCLEOTIDE SEQUENCE [LARGE SCALE GENOMIC DNA]</scope>
</reference>
<evidence type="ECO:0000313" key="3">
    <source>
        <dbReference type="EMBL" id="CAD2183528.1"/>
    </source>
</evidence>
<name>A0A6V7W9W2_MELEN</name>
<dbReference type="OrthoDB" id="6502958at2759"/>
<evidence type="ECO:0000259" key="2">
    <source>
        <dbReference type="Pfam" id="PF09607"/>
    </source>
</evidence>
<protein>
    <recommendedName>
        <fullName evidence="2">Brinker DNA-binding domain-containing protein</fullName>
    </recommendedName>
</protein>
<dbReference type="GO" id="GO:0005634">
    <property type="term" value="C:nucleus"/>
    <property type="evidence" value="ECO:0007669"/>
    <property type="project" value="UniProtKB-SubCell"/>
</dbReference>
<comment type="subcellular location">
    <subcellularLocation>
        <location evidence="1">Nucleus</location>
    </subcellularLocation>
</comment>
<sequence>MEITIFNLYIFRIFYFRKMSDSDVDVLSISGSDNEAGPSKNKKCRRSYSLKQKLEAIEFARSNSISSTSRKFGVLRGSLQNWIKQEKELRTLY</sequence>
<dbReference type="EMBL" id="CAJEWN010000471">
    <property type="protein sequence ID" value="CAD2183528.1"/>
    <property type="molecule type" value="Genomic_DNA"/>
</dbReference>
<evidence type="ECO:0000313" key="4">
    <source>
        <dbReference type="Proteomes" id="UP000580250"/>
    </source>
</evidence>
<organism evidence="3 4">
    <name type="scientific">Meloidogyne enterolobii</name>
    <name type="common">Root-knot nematode worm</name>
    <name type="synonym">Meloidogyne mayaguensis</name>
    <dbReference type="NCBI Taxonomy" id="390850"/>
    <lineage>
        <taxon>Eukaryota</taxon>
        <taxon>Metazoa</taxon>
        <taxon>Ecdysozoa</taxon>
        <taxon>Nematoda</taxon>
        <taxon>Chromadorea</taxon>
        <taxon>Rhabditida</taxon>
        <taxon>Tylenchina</taxon>
        <taxon>Tylenchomorpha</taxon>
        <taxon>Tylenchoidea</taxon>
        <taxon>Meloidogynidae</taxon>
        <taxon>Meloidogyninae</taxon>
        <taxon>Meloidogyne</taxon>
    </lineage>
</organism>